<comment type="caution">
    <text evidence="7">The sequence shown here is derived from an EMBL/GenBank/DDBJ whole genome shotgun (WGS) entry which is preliminary data.</text>
</comment>
<evidence type="ECO:0000256" key="2">
    <source>
        <dbReference type="ARBA" id="ARBA00022692"/>
    </source>
</evidence>
<dbReference type="InterPro" id="IPR011547">
    <property type="entry name" value="SLC26A/SulP_dom"/>
</dbReference>
<dbReference type="InterPro" id="IPR001902">
    <property type="entry name" value="SLC26A/SulP_fam"/>
</dbReference>
<evidence type="ECO:0000256" key="5">
    <source>
        <dbReference type="SAM" id="Phobius"/>
    </source>
</evidence>
<dbReference type="Proteomes" id="UP000663868">
    <property type="component" value="Unassembled WGS sequence"/>
</dbReference>
<dbReference type="PANTHER" id="PTHR11814">
    <property type="entry name" value="SULFATE TRANSPORTER"/>
    <property type="match status" value="1"/>
</dbReference>
<accession>A0A820NHR9</accession>
<evidence type="ECO:0000256" key="4">
    <source>
        <dbReference type="ARBA" id="ARBA00023136"/>
    </source>
</evidence>
<feature type="non-terminal residue" evidence="7">
    <location>
        <position position="1"/>
    </location>
</feature>
<keyword evidence="2 5" id="KW-0812">Transmembrane</keyword>
<feature type="transmembrane region" description="Helical" evidence="5">
    <location>
        <begin position="149"/>
        <end position="170"/>
    </location>
</feature>
<protein>
    <recommendedName>
        <fullName evidence="6">SLC26A/SulP transporter domain-containing protein</fullName>
    </recommendedName>
</protein>
<keyword evidence="3 5" id="KW-1133">Transmembrane helix</keyword>
<comment type="subcellular location">
    <subcellularLocation>
        <location evidence="1">Membrane</location>
        <topology evidence="1">Multi-pass membrane protein</topology>
    </subcellularLocation>
</comment>
<evidence type="ECO:0000259" key="6">
    <source>
        <dbReference type="Pfam" id="PF00916"/>
    </source>
</evidence>
<reference evidence="7" key="1">
    <citation type="submission" date="2021-02" db="EMBL/GenBank/DDBJ databases">
        <authorList>
            <person name="Nowell W R."/>
        </authorList>
    </citation>
    <scope>NUCLEOTIDE SEQUENCE</scope>
</reference>
<gene>
    <name evidence="7" type="ORF">KXQ929_LOCUS50246</name>
</gene>
<dbReference type="Pfam" id="PF00916">
    <property type="entry name" value="Sulfate_transp"/>
    <property type="match status" value="1"/>
</dbReference>
<name>A0A820NHR9_9BILA</name>
<dbReference type="GO" id="GO:0055085">
    <property type="term" value="P:transmembrane transport"/>
    <property type="evidence" value="ECO:0007669"/>
    <property type="project" value="InterPro"/>
</dbReference>
<proteinExistence type="predicted"/>
<feature type="domain" description="SLC26A/SulP transporter" evidence="6">
    <location>
        <begin position="2"/>
        <end position="175"/>
    </location>
</feature>
<evidence type="ECO:0000313" key="7">
    <source>
        <dbReference type="EMBL" id="CAF4387134.1"/>
    </source>
</evidence>
<dbReference type="EMBL" id="CAJOBB010022710">
    <property type="protein sequence ID" value="CAF4387134.1"/>
    <property type="molecule type" value="Genomic_DNA"/>
</dbReference>
<keyword evidence="4 5" id="KW-0472">Membrane</keyword>
<feature type="transmembrane region" description="Helical" evidence="5">
    <location>
        <begin position="26"/>
        <end position="45"/>
    </location>
</feature>
<organism evidence="7 8">
    <name type="scientific">Adineta steineri</name>
    <dbReference type="NCBI Taxonomy" id="433720"/>
    <lineage>
        <taxon>Eukaryota</taxon>
        <taxon>Metazoa</taxon>
        <taxon>Spiralia</taxon>
        <taxon>Gnathifera</taxon>
        <taxon>Rotifera</taxon>
        <taxon>Eurotatoria</taxon>
        <taxon>Bdelloidea</taxon>
        <taxon>Adinetida</taxon>
        <taxon>Adinetidae</taxon>
        <taxon>Adineta</taxon>
    </lineage>
</organism>
<evidence type="ECO:0000256" key="1">
    <source>
        <dbReference type="ARBA" id="ARBA00004141"/>
    </source>
</evidence>
<feature type="transmembrane region" description="Helical" evidence="5">
    <location>
        <begin position="77"/>
        <end position="96"/>
    </location>
</feature>
<evidence type="ECO:0000313" key="8">
    <source>
        <dbReference type="Proteomes" id="UP000663868"/>
    </source>
</evidence>
<dbReference type="GO" id="GO:0016020">
    <property type="term" value="C:membrane"/>
    <property type="evidence" value="ECO:0007669"/>
    <property type="project" value="UniProtKB-SubCell"/>
</dbReference>
<evidence type="ECO:0000256" key="3">
    <source>
        <dbReference type="ARBA" id="ARBA00022989"/>
    </source>
</evidence>
<dbReference type="AlphaFoldDB" id="A0A820NHR9"/>
<feature type="non-terminal residue" evidence="7">
    <location>
        <position position="176"/>
    </location>
</feature>
<sequence length="176" mass="19004">AIGIISIIILFFSKYFNERYKSKIRIVLPCELILVIIGTVVSHFVRLDSKYGISVVGEIKRGLPSPVFPSLNNIDKLIVPAITIAAVSLSISISMAKMFSRKHGYKVSSNQELLAYGMANVISSFFKCYPSAGSLSRSVVQEGSGGKTLLIGGFSSIVLGSVIIALTPLFRSLPMT</sequence>